<dbReference type="EMBL" id="KB454493">
    <property type="protein sequence ID" value="EME31317.1"/>
    <property type="molecule type" value="Genomic_DNA"/>
</dbReference>
<name>M2XMA4_GALSU</name>
<protein>
    <submittedName>
        <fullName evidence="1">Uncharacterized protein</fullName>
    </submittedName>
</protein>
<gene>
    <name evidence="1" type="ORF">Gasu_15510</name>
</gene>
<keyword evidence="2" id="KW-1185">Reference proteome</keyword>
<accession>M2XMA4</accession>
<dbReference type="GeneID" id="17089971"/>
<organism evidence="1 2">
    <name type="scientific">Galdieria sulphuraria</name>
    <name type="common">Red alga</name>
    <dbReference type="NCBI Taxonomy" id="130081"/>
    <lineage>
        <taxon>Eukaryota</taxon>
        <taxon>Rhodophyta</taxon>
        <taxon>Bangiophyceae</taxon>
        <taxon>Galdieriales</taxon>
        <taxon>Galdieriaceae</taxon>
        <taxon>Galdieria</taxon>
    </lineage>
</organism>
<dbReference type="Proteomes" id="UP000030680">
    <property type="component" value="Unassembled WGS sequence"/>
</dbReference>
<sequence length="67" mass="6828">MVQGISDDNNRVRGSIYSLPTPPKVNISAGIGWSFGCGCCCGPFFGIGLGYSLFHGITFGAGAGIGQ</sequence>
<proteinExistence type="predicted"/>
<reference evidence="2" key="1">
    <citation type="journal article" date="2013" name="Science">
        <title>Gene transfer from bacteria and archaea facilitated evolution of an extremophilic eukaryote.</title>
        <authorList>
            <person name="Schonknecht G."/>
            <person name="Chen W.H."/>
            <person name="Ternes C.M."/>
            <person name="Barbier G.G."/>
            <person name="Shrestha R.P."/>
            <person name="Stanke M."/>
            <person name="Brautigam A."/>
            <person name="Baker B.J."/>
            <person name="Banfield J.F."/>
            <person name="Garavito R.M."/>
            <person name="Carr K."/>
            <person name="Wilkerson C."/>
            <person name="Rensing S.A."/>
            <person name="Gagneul D."/>
            <person name="Dickenson N.E."/>
            <person name="Oesterhelt C."/>
            <person name="Lercher M.J."/>
            <person name="Weber A.P."/>
        </authorList>
    </citation>
    <scope>NUCLEOTIDE SEQUENCE [LARGE SCALE GENOMIC DNA]</scope>
    <source>
        <strain evidence="2">074W</strain>
    </source>
</reference>
<dbReference type="Gramene" id="EME31317">
    <property type="protein sequence ID" value="EME31317"/>
    <property type="gene ID" value="Gasu_15510"/>
</dbReference>
<dbReference type="KEGG" id="gsl:Gasu_15510"/>
<dbReference type="RefSeq" id="XP_005707837.1">
    <property type="nucleotide sequence ID" value="XM_005707780.1"/>
</dbReference>
<evidence type="ECO:0000313" key="2">
    <source>
        <dbReference type="Proteomes" id="UP000030680"/>
    </source>
</evidence>
<evidence type="ECO:0000313" key="1">
    <source>
        <dbReference type="EMBL" id="EME31317.1"/>
    </source>
</evidence>
<dbReference type="AlphaFoldDB" id="M2XMA4"/>